<evidence type="ECO:0000259" key="8">
    <source>
        <dbReference type="PROSITE" id="PS50003"/>
    </source>
</evidence>
<feature type="domain" description="PH" evidence="8">
    <location>
        <begin position="1432"/>
        <end position="1535"/>
    </location>
</feature>
<dbReference type="InterPro" id="IPR001849">
    <property type="entry name" value="PH_domain"/>
</dbReference>
<reference evidence="9 10" key="1">
    <citation type="journal article" date="2021" name="Cell">
        <title>Tracing the genetic footprints of vertebrate landing in non-teleost ray-finned fishes.</title>
        <authorList>
            <person name="Bi X."/>
            <person name="Wang K."/>
            <person name="Yang L."/>
            <person name="Pan H."/>
            <person name="Jiang H."/>
            <person name="Wei Q."/>
            <person name="Fang M."/>
            <person name="Yu H."/>
            <person name="Zhu C."/>
            <person name="Cai Y."/>
            <person name="He Y."/>
            <person name="Gan X."/>
            <person name="Zeng H."/>
            <person name="Yu D."/>
            <person name="Zhu Y."/>
            <person name="Jiang H."/>
            <person name="Qiu Q."/>
            <person name="Yang H."/>
            <person name="Zhang Y.E."/>
            <person name="Wang W."/>
            <person name="Zhu M."/>
            <person name="He S."/>
            <person name="Zhang G."/>
        </authorList>
    </citation>
    <scope>NUCLEOTIDE SEQUENCE [LARGE SCALE GENOMIC DNA]</scope>
    <source>
        <strain evidence="9">Bchr_013</strain>
    </source>
</reference>
<organism evidence="9 10">
    <name type="scientific">Polypterus senegalus</name>
    <name type="common">Senegal bichir</name>
    <dbReference type="NCBI Taxonomy" id="55291"/>
    <lineage>
        <taxon>Eukaryota</taxon>
        <taxon>Metazoa</taxon>
        <taxon>Chordata</taxon>
        <taxon>Craniata</taxon>
        <taxon>Vertebrata</taxon>
        <taxon>Euteleostomi</taxon>
        <taxon>Actinopterygii</taxon>
        <taxon>Polypteriformes</taxon>
        <taxon>Polypteridae</taxon>
        <taxon>Polypterus</taxon>
    </lineage>
</organism>
<evidence type="ECO:0000256" key="2">
    <source>
        <dbReference type="ARBA" id="ARBA00022553"/>
    </source>
</evidence>
<dbReference type="SUPFAM" id="SSF50729">
    <property type="entry name" value="PH domain-like"/>
    <property type="match status" value="1"/>
</dbReference>
<accession>A0A8X7WW50</accession>
<keyword evidence="2" id="KW-0597">Phosphoprotein</keyword>
<proteinExistence type="predicted"/>
<evidence type="ECO:0000256" key="6">
    <source>
        <dbReference type="SAM" id="Coils"/>
    </source>
</evidence>
<dbReference type="PANTHER" id="PTHR12156:SF21">
    <property type="entry name" value="PLECKSTRIN HOMOLOGY-LIKE DOMAIN FAMILY B MEMBER 2"/>
    <property type="match status" value="1"/>
</dbReference>
<dbReference type="SUPFAM" id="SSF49879">
    <property type="entry name" value="SMAD/FHA domain"/>
    <property type="match status" value="1"/>
</dbReference>
<dbReference type="InterPro" id="IPR011993">
    <property type="entry name" value="PH-like_dom_sf"/>
</dbReference>
<dbReference type="CDD" id="cd14673">
    <property type="entry name" value="PH_PHLDB1_2"/>
    <property type="match status" value="1"/>
</dbReference>
<evidence type="ECO:0000313" key="9">
    <source>
        <dbReference type="EMBL" id="KAG2456670.1"/>
    </source>
</evidence>
<dbReference type="Pfam" id="PF00169">
    <property type="entry name" value="PH"/>
    <property type="match status" value="1"/>
</dbReference>
<dbReference type="Gene3D" id="2.30.29.30">
    <property type="entry name" value="Pleckstrin-homology domain (PH domain)/Phosphotyrosine-binding domain (PTB)"/>
    <property type="match status" value="1"/>
</dbReference>
<comment type="caution">
    <text evidence="9">The sequence shown here is derived from an EMBL/GenBank/DDBJ whole genome shotgun (WGS) entry which is preliminary data.</text>
</comment>
<feature type="region of interest" description="Disordered" evidence="7">
    <location>
        <begin position="1071"/>
        <end position="1129"/>
    </location>
</feature>
<dbReference type="SMART" id="SM00233">
    <property type="entry name" value="PH"/>
    <property type="match status" value="1"/>
</dbReference>
<dbReference type="CDD" id="cd22713">
    <property type="entry name" value="FHA_PHLB1"/>
    <property type="match status" value="1"/>
</dbReference>
<feature type="compositionally biased region" description="Pro residues" evidence="7">
    <location>
        <begin position="1143"/>
        <end position="1155"/>
    </location>
</feature>
<protein>
    <recommendedName>
        <fullName evidence="4">Pleckstrin homology-like domain family B member 1</fullName>
    </recommendedName>
    <alternativeName>
        <fullName evidence="5">Protein LL5-alpha</fullName>
    </alternativeName>
</protein>
<evidence type="ECO:0000256" key="4">
    <source>
        <dbReference type="ARBA" id="ARBA00069090"/>
    </source>
</evidence>
<feature type="coiled-coil region" evidence="6">
    <location>
        <begin position="1324"/>
        <end position="1390"/>
    </location>
</feature>
<feature type="non-terminal residue" evidence="9">
    <location>
        <position position="1"/>
    </location>
</feature>
<dbReference type="GO" id="GO:0070507">
    <property type="term" value="P:regulation of microtubule cytoskeleton organization"/>
    <property type="evidence" value="ECO:0007669"/>
    <property type="project" value="TreeGrafter"/>
</dbReference>
<dbReference type="FunFam" id="2.30.29.30:FF:000006">
    <property type="entry name" value="Pleckstrin homology like domain family B member 1"/>
    <property type="match status" value="1"/>
</dbReference>
<feature type="compositionally biased region" description="Basic and acidic residues" evidence="7">
    <location>
        <begin position="682"/>
        <end position="696"/>
    </location>
</feature>
<dbReference type="InterPro" id="IPR000253">
    <property type="entry name" value="FHA_dom"/>
</dbReference>
<feature type="coiled-coil region" evidence="6">
    <location>
        <begin position="851"/>
        <end position="1033"/>
    </location>
</feature>
<evidence type="ECO:0000256" key="1">
    <source>
        <dbReference type="ARBA" id="ARBA00022481"/>
    </source>
</evidence>
<feature type="region of interest" description="Disordered" evidence="7">
    <location>
        <begin position="1143"/>
        <end position="1220"/>
    </location>
</feature>
<sequence length="1542" mass="173340">MPLSSGPPPLLSSELCLPSTRLQPSTGGRWPLLYPPGHAPGASQQSPGGTLWCGGSAGCAGCPWSSFFQHFRVCPPQASRRSLVVTKGPYRFELPCSFPVVPKATSAFDCKCFAGSLDGSGEDILTELLSGLLQCPPLDFIDTGKGLKVQTVKPHLVSLGSGRLSTAITLLPLEEGRTKIGRADAPAPQDIIIEGPGIAAEHCFIENKNGIITLDPCGNLCMLDGVPVTKPTQLTQGYTLCLGKSYYFRFNHPEEASRIKNMLPHRSQITSLSPTQDFLRFSNDTGPSLYSSGSSSKPVKMHNDLQDIMETLAKKNLTVESNMRPNGDYANTYFGLSQSPNANSAPLSYNSVSSSPNLNQSLSSTGKFFLTEGYQQLERSPLSIKITSSISSSMPPSPRQRITPVSDLIDLQTREMEFSHSPPELLPYSRASPRNKSHENVFFSSNSDGRKTQAGAQLSTWNGGCIGDGHSSMNTGAASMPSSPRLARRLNLQETQALQTRSSRAANDCCLENSPRQRKYSGGSLKSMGAYSRSLPRLYKTNESQLSTFSVPPRRSLDNQARSYATDISHNGISDGDVFSFTSAKPPRSWTTLDRNPDPSVISSVPTSPRVAKKMFLTSTSTCNMDFDKSNLQGHSSSQIFVTERKYSLGRRELELNNAENFKLIQSGPLRERRGSISSLSGKEELRDYHQRQRDERLREQEVEKLERQRLETIMSLCSELTKTDKDNAVTTVADLQKINKELEKLQLTNEDPVFTDSLLCQENGYDSRSRDPSRSPTVSLSGSHCNTLFNHSSNSEKDVRDFGFGLLLNDSLKSTLLSSSSAQLSPNASLQHRSAKISNTLEDERIKQEIICVEEERIHVLNNLEELEQKIKDLGNQMEESARELDMERALLDGEHDSEMTQLQHEKEVLDQLNGKIAELETNVISEKSKEKTKLDAEREKLEKLQELYSEQKTQLDNCPESMREQLQQQLKRDADHLEVETKKFEDLEFQQLEKESRQDEEKENLTQQLLREIAEYQRNIEKENLSSLEKKYSDLTGGRSFPVNPNSLKEGYVTVNEINEMYGKSGNISLPSQLPLDTVCSEPDKEVSSTEQTPLSPKEESLPPSSVCSGCASPRLSSLRPVPKPPSVHWPEVMVTYVDPSPLPDTPSPPPLPAKKHRRHRQHFRSIEERKKSSKEGNYMSDTLPRKKSAPTISPHFNSSTLGRSVTPKKSHMPLVQSASCGSVLPRNLTVSPKDIDSRRMHKGHNHDHMSEEQRQRLPDFYNRTASESNVYLDSFHYADNGYKERAFDTLSIDSSDSMETSISACSPDNVSSASTANVAKIEEMERLLREAQAEKTRLLESREREMEAKRQALEEEKRRREELEKRLQEETNRRQKLIEKEVKLREKQRAQARPLTRYLPVRKDDFDLRSHIESAGHNIDICYHVSLTEKTCRGFLIKMGGKIKTWKKRWFVFDRNRRTVSYYADKHEAKLKGVIYFQAIEEVYYDHLKNAHKSPNPSLTFSVKTHDRVYYMVAPSPEAMRIWMDVIVTGAEGYTQFMV</sequence>
<dbReference type="Pfam" id="PF00498">
    <property type="entry name" value="FHA"/>
    <property type="match status" value="1"/>
</dbReference>
<feature type="compositionally biased region" description="Basic and acidic residues" evidence="7">
    <location>
        <begin position="1167"/>
        <end position="1177"/>
    </location>
</feature>
<dbReference type="Proteomes" id="UP000886611">
    <property type="component" value="Unassembled WGS sequence"/>
</dbReference>
<dbReference type="SMART" id="SM00240">
    <property type="entry name" value="FHA"/>
    <property type="match status" value="1"/>
</dbReference>
<dbReference type="Gene3D" id="2.60.200.20">
    <property type="match status" value="1"/>
</dbReference>
<evidence type="ECO:0000256" key="5">
    <source>
        <dbReference type="ARBA" id="ARBA00077655"/>
    </source>
</evidence>
<feature type="compositionally biased region" description="Basic residues" evidence="7">
    <location>
        <begin position="1156"/>
        <end position="1166"/>
    </location>
</feature>
<feature type="region of interest" description="Disordered" evidence="7">
    <location>
        <begin position="674"/>
        <end position="696"/>
    </location>
</feature>
<evidence type="ECO:0000256" key="7">
    <source>
        <dbReference type="SAM" id="MobiDB-lite"/>
    </source>
</evidence>
<evidence type="ECO:0000313" key="10">
    <source>
        <dbReference type="Proteomes" id="UP000886611"/>
    </source>
</evidence>
<keyword evidence="3 6" id="KW-0175">Coiled coil</keyword>
<dbReference type="FunFam" id="2.60.200.20:FF:000004">
    <property type="entry name" value="pleckstrin homology-like domain family B member 1 isoform X1"/>
    <property type="match status" value="1"/>
</dbReference>
<keyword evidence="10" id="KW-1185">Reference proteome</keyword>
<feature type="compositionally biased region" description="Polar residues" evidence="7">
    <location>
        <begin position="1193"/>
        <end position="1206"/>
    </location>
</feature>
<dbReference type="EMBL" id="JAATIS010008602">
    <property type="protein sequence ID" value="KAG2456670.1"/>
    <property type="molecule type" value="Genomic_DNA"/>
</dbReference>
<dbReference type="PANTHER" id="PTHR12156">
    <property type="entry name" value="PLECKSTRIN HOMOLOGY-LIKE DOMAIN, FAMILY B, MEMBER 3"/>
    <property type="match status" value="1"/>
</dbReference>
<evidence type="ECO:0000256" key="3">
    <source>
        <dbReference type="ARBA" id="ARBA00023054"/>
    </source>
</evidence>
<dbReference type="InterPro" id="IPR052212">
    <property type="entry name" value="PH-like_domain"/>
</dbReference>
<gene>
    <name evidence="9" type="primary">Phldb2</name>
    <name evidence="9" type="ORF">GTO96_0013717</name>
</gene>
<name>A0A8X7WW50_POLSE</name>
<keyword evidence="1" id="KW-0488">Methylation</keyword>
<feature type="non-terminal residue" evidence="9">
    <location>
        <position position="1542"/>
    </location>
</feature>
<dbReference type="InterPro" id="IPR008984">
    <property type="entry name" value="SMAD_FHA_dom_sf"/>
</dbReference>
<dbReference type="PROSITE" id="PS50003">
    <property type="entry name" value="PH_DOMAIN"/>
    <property type="match status" value="1"/>
</dbReference>
<dbReference type="InterPro" id="IPR037810">
    <property type="entry name" value="PHLDB1/2/3_PH"/>
</dbReference>
<dbReference type="GO" id="GO:0045180">
    <property type="term" value="C:basal cortex"/>
    <property type="evidence" value="ECO:0007669"/>
    <property type="project" value="TreeGrafter"/>
</dbReference>